<dbReference type="InterPro" id="IPR036291">
    <property type="entry name" value="NAD(P)-bd_dom_sf"/>
</dbReference>
<feature type="domain" description="Gfo/Idh/MocA-like oxidoreductase N-terminal" evidence="1">
    <location>
        <begin position="3"/>
        <end position="123"/>
    </location>
</feature>
<proteinExistence type="predicted"/>
<comment type="caution">
    <text evidence="2">The sequence shown here is derived from an EMBL/GenBank/DDBJ whole genome shotgun (WGS) entry which is preliminary data.</text>
</comment>
<dbReference type="PANTHER" id="PTHR43377:SF1">
    <property type="entry name" value="BILIVERDIN REDUCTASE A"/>
    <property type="match status" value="1"/>
</dbReference>
<evidence type="ECO:0000313" key="2">
    <source>
        <dbReference type="EMBL" id="RAP78346.1"/>
    </source>
</evidence>
<dbReference type="PANTHER" id="PTHR43377">
    <property type="entry name" value="BILIVERDIN REDUCTASE A"/>
    <property type="match status" value="1"/>
</dbReference>
<dbReference type="Gene3D" id="3.30.360.10">
    <property type="entry name" value="Dihydrodipicolinate Reductase, domain 2"/>
    <property type="match status" value="1"/>
</dbReference>
<dbReference type="InterPro" id="IPR000683">
    <property type="entry name" value="Gfo/Idh/MocA-like_OxRdtase_N"/>
</dbReference>
<dbReference type="InterPro" id="IPR051450">
    <property type="entry name" value="Gfo/Idh/MocA_Oxidoreductases"/>
</dbReference>
<dbReference type="Proteomes" id="UP000249260">
    <property type="component" value="Unassembled WGS sequence"/>
</dbReference>
<name>A0A328UEH1_9BACL</name>
<dbReference type="OrthoDB" id="9792935at2"/>
<dbReference type="GO" id="GO:0000166">
    <property type="term" value="F:nucleotide binding"/>
    <property type="evidence" value="ECO:0007669"/>
    <property type="project" value="InterPro"/>
</dbReference>
<dbReference type="SUPFAM" id="SSF55347">
    <property type="entry name" value="Glyceraldehyde-3-phosphate dehydrogenase-like, C-terminal domain"/>
    <property type="match status" value="1"/>
</dbReference>
<protein>
    <recommendedName>
        <fullName evidence="1">Gfo/Idh/MocA-like oxidoreductase N-terminal domain-containing protein</fullName>
    </recommendedName>
</protein>
<dbReference type="EMBL" id="QLUW01000001">
    <property type="protein sequence ID" value="RAP78346.1"/>
    <property type="molecule type" value="Genomic_DNA"/>
</dbReference>
<dbReference type="SUPFAM" id="SSF51735">
    <property type="entry name" value="NAD(P)-binding Rossmann-fold domains"/>
    <property type="match status" value="1"/>
</dbReference>
<keyword evidence="3" id="KW-1185">Reference proteome</keyword>
<dbReference type="RefSeq" id="WP_112881469.1">
    <property type="nucleotide sequence ID" value="NZ_QLUW01000001.1"/>
</dbReference>
<accession>A0A328UEH1</accession>
<gene>
    <name evidence="2" type="ORF">DL346_07950</name>
</gene>
<evidence type="ECO:0000313" key="3">
    <source>
        <dbReference type="Proteomes" id="UP000249260"/>
    </source>
</evidence>
<dbReference type="Pfam" id="PF01408">
    <property type="entry name" value="GFO_IDH_MocA"/>
    <property type="match status" value="1"/>
</dbReference>
<dbReference type="AlphaFoldDB" id="A0A328UEH1"/>
<evidence type="ECO:0000259" key="1">
    <source>
        <dbReference type="Pfam" id="PF01408"/>
    </source>
</evidence>
<dbReference type="Gene3D" id="3.40.50.720">
    <property type="entry name" value="NAD(P)-binding Rossmann-like Domain"/>
    <property type="match status" value="1"/>
</dbReference>
<organism evidence="2 3">
    <name type="scientific">Paenibacillus montanisoli</name>
    <dbReference type="NCBI Taxonomy" id="2081970"/>
    <lineage>
        <taxon>Bacteria</taxon>
        <taxon>Bacillati</taxon>
        <taxon>Bacillota</taxon>
        <taxon>Bacilli</taxon>
        <taxon>Bacillales</taxon>
        <taxon>Paenibacillaceae</taxon>
        <taxon>Paenibacillus</taxon>
    </lineage>
</organism>
<reference evidence="2 3" key="1">
    <citation type="submission" date="2018-06" db="EMBL/GenBank/DDBJ databases">
        <title>Paenibacillus montanisoli sp. nov., isolated from mountain area soil.</title>
        <authorList>
            <person name="Wu M."/>
        </authorList>
    </citation>
    <scope>NUCLEOTIDE SEQUENCE [LARGE SCALE GENOMIC DNA]</scope>
    <source>
        <strain evidence="2 3">RA17</strain>
    </source>
</reference>
<sequence>MAVKIGIVGMNGIGNLHAACYKEDELADLVAVCDVVKERADTAAAKYGVKAYYSLKDMIESEPDIEVIDVTTGGIDNGSWHFEPAMEAIGYGKHVLVEKPLCHDIREARELVAFAEKKKVYLGCNLNHYFTPPAEKGKQYIENGEIGELVYCLAKMGFNGGEANYGPAGSGKVKGHPYFHMKAFLTHPLSVMRYFCGDITHIQTFSDRPGFRRNAGDVMASINSIHLKFANGGVGYLLSQRGDAVYGLGGWWSLEMAGSKGTFCIENCVEKISYWKAAKGIPAISVQPEPEVTDYGTNDFNRTFNHRLHAFLEDVSNRVPFEELRANGRDALAVLEYTFAVIESYERGGEMVRPHPLPPLHGDPLFLK</sequence>